<dbReference type="RefSeq" id="WP_008031792.1">
    <property type="nucleotide sequence ID" value="NZ_ACYY01000020.1"/>
</dbReference>
<organism evidence="1 2">
    <name type="scientific">Rhodobacter ferrooxidans</name>
    <dbReference type="NCBI Taxonomy" id="371731"/>
    <lineage>
        <taxon>Bacteria</taxon>
        <taxon>Pseudomonadati</taxon>
        <taxon>Pseudomonadota</taxon>
        <taxon>Alphaproteobacteria</taxon>
        <taxon>Rhodobacterales</taxon>
        <taxon>Rhodobacter group</taxon>
        <taxon>Rhodobacter</taxon>
    </lineage>
</organism>
<protein>
    <submittedName>
        <fullName evidence="1">Uncharacterized protein</fullName>
    </submittedName>
</protein>
<gene>
    <name evidence="1" type="ORF">Rsw2DRAFT_2660</name>
</gene>
<dbReference type="EMBL" id="ACYY01000020">
    <property type="protein sequence ID" value="EEW24364.1"/>
    <property type="molecule type" value="Genomic_DNA"/>
</dbReference>
<dbReference type="AlphaFoldDB" id="C8S3N2"/>
<dbReference type="eggNOG" id="ENOG5030WUD">
    <property type="taxonomic scope" value="Bacteria"/>
</dbReference>
<evidence type="ECO:0000313" key="1">
    <source>
        <dbReference type="EMBL" id="EEW24364.1"/>
    </source>
</evidence>
<accession>C8S3N2</accession>
<evidence type="ECO:0000313" key="2">
    <source>
        <dbReference type="Proteomes" id="UP000010121"/>
    </source>
</evidence>
<reference evidence="1 2" key="1">
    <citation type="submission" date="2009-08" db="EMBL/GenBank/DDBJ databases">
        <title>The draft genome of Rhodobacter sp. SW2.</title>
        <authorList>
            <consortium name="US DOE Joint Genome Institute (JGI-PGF)"/>
            <person name="Lucas S."/>
            <person name="Copeland A."/>
            <person name="Lapidus A."/>
            <person name="Glavina del Rio T."/>
            <person name="Tice H."/>
            <person name="Bruce D."/>
            <person name="Goodwin L."/>
            <person name="Pitluck S."/>
            <person name="Larimer F."/>
            <person name="Land M.L."/>
            <person name="Hauser L."/>
            <person name="Emerson D."/>
        </authorList>
    </citation>
    <scope>NUCLEOTIDE SEQUENCE [LARGE SCALE GENOMIC DNA]</scope>
    <source>
        <strain evidence="1 2">SW2</strain>
    </source>
</reference>
<dbReference type="OrthoDB" id="8222794at2"/>
<sequence>MALPPRVFFTLYETSVRWNCSLADIVGWSDVGKLNIKTGISLVHCGDTAVAGKVTLSPMDLLPLFRRSGPCPTEGVVQRIMQPGASNWLIITEPAGGVAVAVADMLILATDVFDFEDDHDLIRKVAINTVSGSGYDWEGMNVALIVRIHEHGLPATQADLVAEMQEWFANRSDGTKMPDSRSIRRRITPIWRALRREDA</sequence>
<dbReference type="STRING" id="371731.Rsw2DRAFT_2660"/>
<keyword evidence="2" id="KW-1185">Reference proteome</keyword>
<name>C8S3N2_9RHOB</name>
<comment type="caution">
    <text evidence="1">The sequence shown here is derived from an EMBL/GenBank/DDBJ whole genome shotgun (WGS) entry which is preliminary data.</text>
</comment>
<dbReference type="Proteomes" id="UP000010121">
    <property type="component" value="Unassembled WGS sequence"/>
</dbReference>
<proteinExistence type="predicted"/>